<dbReference type="SMART" id="SM00248">
    <property type="entry name" value="ANK"/>
    <property type="match status" value="4"/>
</dbReference>
<gene>
    <name evidence="1" type="ORF">DCAR_0313429</name>
</gene>
<evidence type="ECO:0000313" key="1">
    <source>
        <dbReference type="EMBL" id="WOG94136.1"/>
    </source>
</evidence>
<evidence type="ECO:0000313" key="2">
    <source>
        <dbReference type="Proteomes" id="UP000077755"/>
    </source>
</evidence>
<dbReference type="Pfam" id="PF12796">
    <property type="entry name" value="Ank_2"/>
    <property type="match status" value="2"/>
</dbReference>
<keyword evidence="2" id="KW-1185">Reference proteome</keyword>
<dbReference type="InterPro" id="IPR036770">
    <property type="entry name" value="Ankyrin_rpt-contain_sf"/>
</dbReference>
<dbReference type="SUPFAM" id="SSF48403">
    <property type="entry name" value="Ankyrin repeat"/>
    <property type="match status" value="1"/>
</dbReference>
<accession>A0AAF0WSR3</accession>
<dbReference type="AlphaFoldDB" id="A0AAF0WSR3"/>
<dbReference type="PANTHER" id="PTHR24121:SF16">
    <property type="entry name" value="NON-SPECIFIC SERINE_THREONINE PROTEIN KINASE"/>
    <property type="match status" value="1"/>
</dbReference>
<reference evidence="1" key="1">
    <citation type="journal article" date="2016" name="Nat. Genet.">
        <title>A high-quality carrot genome assembly provides new insights into carotenoid accumulation and asterid genome evolution.</title>
        <authorList>
            <person name="Iorizzo M."/>
            <person name="Ellison S."/>
            <person name="Senalik D."/>
            <person name="Zeng P."/>
            <person name="Satapoomin P."/>
            <person name="Huang J."/>
            <person name="Bowman M."/>
            <person name="Iovene M."/>
            <person name="Sanseverino W."/>
            <person name="Cavagnaro P."/>
            <person name="Yildiz M."/>
            <person name="Macko-Podgorni A."/>
            <person name="Moranska E."/>
            <person name="Grzebelus E."/>
            <person name="Grzebelus D."/>
            <person name="Ashrafi H."/>
            <person name="Zheng Z."/>
            <person name="Cheng S."/>
            <person name="Spooner D."/>
            <person name="Van Deynze A."/>
            <person name="Simon P."/>
        </authorList>
    </citation>
    <scope>NUCLEOTIDE SEQUENCE</scope>
    <source>
        <tissue evidence="1">Leaf</tissue>
    </source>
</reference>
<dbReference type="Proteomes" id="UP000077755">
    <property type="component" value="Chromosome 3"/>
</dbReference>
<evidence type="ECO:0008006" key="3">
    <source>
        <dbReference type="Google" id="ProtNLM"/>
    </source>
</evidence>
<dbReference type="Gene3D" id="1.25.40.20">
    <property type="entry name" value="Ankyrin repeat-containing domain"/>
    <property type="match status" value="1"/>
</dbReference>
<name>A0AAF0WSR3_DAUCS</name>
<organism evidence="1 2">
    <name type="scientific">Daucus carota subsp. sativus</name>
    <name type="common">Carrot</name>
    <dbReference type="NCBI Taxonomy" id="79200"/>
    <lineage>
        <taxon>Eukaryota</taxon>
        <taxon>Viridiplantae</taxon>
        <taxon>Streptophyta</taxon>
        <taxon>Embryophyta</taxon>
        <taxon>Tracheophyta</taxon>
        <taxon>Spermatophyta</taxon>
        <taxon>Magnoliopsida</taxon>
        <taxon>eudicotyledons</taxon>
        <taxon>Gunneridae</taxon>
        <taxon>Pentapetalae</taxon>
        <taxon>asterids</taxon>
        <taxon>campanulids</taxon>
        <taxon>Apiales</taxon>
        <taxon>Apiaceae</taxon>
        <taxon>Apioideae</taxon>
        <taxon>Scandiceae</taxon>
        <taxon>Daucinae</taxon>
        <taxon>Daucus</taxon>
        <taxon>Daucus sect. Daucus</taxon>
    </lineage>
</organism>
<sequence>MNLICNSNGMHILSKNERKNYLAFCLPLHKAALRGNWKVAQAIIDECPDIVNVSITKNYETALHIASSTKHSDFVEKLVDLMNPKDLFLQNRNWNTALCLAAAAGTVKSAEIMVGSESRLLKIHGNHNMSPLLMAALFGHKDMVSFLYSKTMSMSDNDWTGRDRITLLEACVSANLYGKLSLA</sequence>
<protein>
    <recommendedName>
        <fullName evidence="3">PGG domain-containing protein</fullName>
    </recommendedName>
</protein>
<dbReference type="PANTHER" id="PTHR24121">
    <property type="entry name" value="NO MECHANORECEPTOR POTENTIAL C, ISOFORM D-RELATED"/>
    <property type="match status" value="1"/>
</dbReference>
<reference evidence="1" key="2">
    <citation type="submission" date="2022-03" db="EMBL/GenBank/DDBJ databases">
        <title>Draft title - Genomic analysis of global carrot germplasm unveils the trajectory of domestication and the origin of high carotenoid orange carrot.</title>
        <authorList>
            <person name="Iorizzo M."/>
            <person name="Ellison S."/>
            <person name="Senalik D."/>
            <person name="Macko-Podgorni A."/>
            <person name="Grzebelus D."/>
            <person name="Bostan H."/>
            <person name="Rolling W."/>
            <person name="Curaba J."/>
            <person name="Simon P."/>
        </authorList>
    </citation>
    <scope>NUCLEOTIDE SEQUENCE</scope>
    <source>
        <tissue evidence="1">Leaf</tissue>
    </source>
</reference>
<dbReference type="EMBL" id="CP093345">
    <property type="protein sequence ID" value="WOG94136.1"/>
    <property type="molecule type" value="Genomic_DNA"/>
</dbReference>
<proteinExistence type="predicted"/>
<dbReference type="InterPro" id="IPR002110">
    <property type="entry name" value="Ankyrin_rpt"/>
</dbReference>